<feature type="domain" description="DUF3616" evidence="1">
    <location>
        <begin position="65"/>
        <end position="235"/>
    </location>
</feature>
<organism evidence="2 3">
    <name type="scientific">endosymbiont of Escarpia spicata</name>
    <dbReference type="NCBI Taxonomy" id="2200908"/>
    <lineage>
        <taxon>Bacteria</taxon>
        <taxon>Pseudomonadati</taxon>
        <taxon>Pseudomonadota</taxon>
        <taxon>Gammaproteobacteria</taxon>
        <taxon>sulfur-oxidizing symbionts</taxon>
    </lineage>
</organism>
<dbReference type="AlphaFoldDB" id="A0A370DBN2"/>
<name>A0A370DBN2_9GAMM</name>
<dbReference type="InterPro" id="IPR022060">
    <property type="entry name" value="DUF3616"/>
</dbReference>
<reference evidence="2 3" key="1">
    <citation type="journal article" date="2018" name="ISME J.">
        <title>Endosymbiont genomes yield clues of tubeworm success.</title>
        <authorList>
            <person name="Li Y."/>
            <person name="Liles M.R."/>
            <person name="Halanych K.M."/>
        </authorList>
    </citation>
    <scope>NUCLEOTIDE SEQUENCE [LARGE SCALE GENOMIC DNA]</scope>
    <source>
        <strain evidence="2">A1462</strain>
    </source>
</reference>
<comment type="caution">
    <text evidence="2">The sequence shown here is derived from an EMBL/GenBank/DDBJ whole genome shotgun (WGS) entry which is preliminary data.</text>
</comment>
<sequence length="265" mass="29612">MPQVDDLEGAVLLGEYVYAITSYSDKDPKIRHLIRFQMNANGFSSQPIAANEDYELKKRIKQALIAAFSKLNSADFSREKFNIEGLAAHKDKKELLIGLRGPTMDDKAFVVCTEGLPGAFETNAHAIKINKNNENIYALKLGGGGIRAMTCMADNKGYLIVSGKSIYGNEKFNCPYSNDKAKFLLWYWKGSKNHNPEPVHCFFPIEENGIEVQPEGITLITLDGGEQTLLIVSDDGRKPEGLSSGRPGRYWIVAPKRYKDFLDRL</sequence>
<keyword evidence="3" id="KW-1185">Reference proteome</keyword>
<proteinExistence type="predicted"/>
<dbReference type="Pfam" id="PF12275">
    <property type="entry name" value="DUF3616"/>
    <property type="match status" value="1"/>
</dbReference>
<protein>
    <recommendedName>
        <fullName evidence="1">DUF3616 domain-containing protein</fullName>
    </recommendedName>
</protein>
<evidence type="ECO:0000259" key="1">
    <source>
        <dbReference type="Pfam" id="PF12275"/>
    </source>
</evidence>
<dbReference type="EMBL" id="QFXE01000021">
    <property type="protein sequence ID" value="RDH81990.1"/>
    <property type="molecule type" value="Genomic_DNA"/>
</dbReference>
<dbReference type="Proteomes" id="UP000254771">
    <property type="component" value="Unassembled WGS sequence"/>
</dbReference>
<evidence type="ECO:0000313" key="3">
    <source>
        <dbReference type="Proteomes" id="UP000254771"/>
    </source>
</evidence>
<accession>A0A370DBN2</accession>
<gene>
    <name evidence="2" type="ORF">DIZ78_16265</name>
</gene>
<evidence type="ECO:0000313" key="2">
    <source>
        <dbReference type="EMBL" id="RDH81990.1"/>
    </source>
</evidence>